<feature type="domain" description="J" evidence="6">
    <location>
        <begin position="73"/>
        <end position="138"/>
    </location>
</feature>
<dbReference type="EMBL" id="CM031815">
    <property type="protein sequence ID" value="KAG6648799.1"/>
    <property type="molecule type" value="Genomic_DNA"/>
</dbReference>
<keyword evidence="2" id="KW-0677">Repeat</keyword>
<organism evidence="8 9">
    <name type="scientific">Carya illinoinensis</name>
    <name type="common">Pecan</name>
    <dbReference type="NCBI Taxonomy" id="32201"/>
    <lineage>
        <taxon>Eukaryota</taxon>
        <taxon>Viridiplantae</taxon>
        <taxon>Streptophyta</taxon>
        <taxon>Embryophyta</taxon>
        <taxon>Tracheophyta</taxon>
        <taxon>Spermatophyta</taxon>
        <taxon>Magnoliopsida</taxon>
        <taxon>eudicotyledons</taxon>
        <taxon>Gunneridae</taxon>
        <taxon>Pentapetalae</taxon>
        <taxon>rosids</taxon>
        <taxon>fabids</taxon>
        <taxon>Fagales</taxon>
        <taxon>Juglandaceae</taxon>
        <taxon>Carya</taxon>
    </lineage>
</organism>
<dbReference type="GO" id="GO:0042026">
    <property type="term" value="P:protein refolding"/>
    <property type="evidence" value="ECO:0007669"/>
    <property type="project" value="TreeGrafter"/>
</dbReference>
<dbReference type="CDD" id="cd10747">
    <property type="entry name" value="DnaJ_C"/>
    <property type="match status" value="1"/>
</dbReference>
<dbReference type="EMBL" id="CM031815">
    <property type="protein sequence ID" value="KAG6648789.1"/>
    <property type="molecule type" value="Genomic_DNA"/>
</dbReference>
<keyword evidence="3 5" id="KW-0863">Zinc-finger</keyword>
<keyword evidence="4 5" id="KW-0862">Zinc</keyword>
<dbReference type="CDD" id="cd06257">
    <property type="entry name" value="DnaJ"/>
    <property type="match status" value="1"/>
</dbReference>
<reference evidence="8" key="1">
    <citation type="submission" date="2020-12" db="EMBL/GenBank/DDBJ databases">
        <title>WGS assembly of Carya illinoinensis cv. Pawnee.</title>
        <authorList>
            <person name="Platts A."/>
            <person name="Shu S."/>
            <person name="Wright S."/>
            <person name="Barry K."/>
            <person name="Edger P."/>
            <person name="Pires J.C."/>
            <person name="Schmutz J."/>
        </authorList>
    </citation>
    <scope>NUCLEOTIDE SEQUENCE</scope>
    <source>
        <tissue evidence="8">Leaf</tissue>
    </source>
</reference>
<evidence type="ECO:0000259" key="7">
    <source>
        <dbReference type="PROSITE" id="PS51188"/>
    </source>
</evidence>
<dbReference type="InterPro" id="IPR002939">
    <property type="entry name" value="DnaJ_C"/>
</dbReference>
<evidence type="ECO:0000256" key="1">
    <source>
        <dbReference type="ARBA" id="ARBA00022723"/>
    </source>
</evidence>
<dbReference type="FunFam" id="2.60.260.20:FF:000005">
    <property type="entry name" value="Chaperone protein dnaJ 1, mitochondrial"/>
    <property type="match status" value="1"/>
</dbReference>
<evidence type="ECO:0000256" key="5">
    <source>
        <dbReference type="PROSITE-ProRule" id="PRU00546"/>
    </source>
</evidence>
<evidence type="ECO:0000256" key="2">
    <source>
        <dbReference type="ARBA" id="ARBA00022737"/>
    </source>
</evidence>
<dbReference type="GO" id="GO:0008270">
    <property type="term" value="F:zinc ion binding"/>
    <property type="evidence" value="ECO:0007669"/>
    <property type="project" value="UniProtKB-KW"/>
</dbReference>
<evidence type="ECO:0000256" key="4">
    <source>
        <dbReference type="ARBA" id="ARBA00022833"/>
    </source>
</evidence>
<dbReference type="InterPro" id="IPR018253">
    <property type="entry name" value="DnaJ_domain_CS"/>
</dbReference>
<feature type="zinc finger region" description="CR-type" evidence="5">
    <location>
        <begin position="185"/>
        <end position="259"/>
    </location>
</feature>
<dbReference type="GO" id="GO:0031072">
    <property type="term" value="F:heat shock protein binding"/>
    <property type="evidence" value="ECO:0007669"/>
    <property type="project" value="InterPro"/>
</dbReference>
<dbReference type="Proteomes" id="UP000811609">
    <property type="component" value="Chromosome 7"/>
</dbReference>
<dbReference type="Pfam" id="PF00226">
    <property type="entry name" value="DnaJ"/>
    <property type="match status" value="1"/>
</dbReference>
<dbReference type="Pfam" id="PF00684">
    <property type="entry name" value="DnaJ_CXXCXGXG"/>
    <property type="match status" value="1"/>
</dbReference>
<keyword evidence="1 5" id="KW-0479">Metal-binding</keyword>
<dbReference type="HAMAP" id="MF_01152">
    <property type="entry name" value="DnaJ"/>
    <property type="match status" value="1"/>
</dbReference>
<dbReference type="GO" id="GO:0051082">
    <property type="term" value="F:unfolded protein binding"/>
    <property type="evidence" value="ECO:0007669"/>
    <property type="project" value="InterPro"/>
</dbReference>
<dbReference type="InterPro" id="IPR012724">
    <property type="entry name" value="DnaJ"/>
</dbReference>
<gene>
    <name evidence="8" type="ORF">CIPAW_07G169800</name>
</gene>
<dbReference type="InterPro" id="IPR001623">
    <property type="entry name" value="DnaJ_domain"/>
</dbReference>
<sequence>MGRFSWLRLYRRHLLASAANDKDFFARVSELRPQALHRFGFLSGRSVEYATARLPLGIRYIHATGFSSSAERNYYEILGVPENASRDEIKKAFHSLAKKYHPDANRNNPSAKRKFQEIREAYETLQDPEKRAQYDRRTQGSENVEYAGGGADGFRYAYRTHFSDSFHKIFSEVELSLSFSEAAKGCTKNLSFDAFMPCDFCHGRGYPLDAKTKVCPTCGGIGRVTIPPFTSTCGTCKGSGQYIKEYCMSCKGSGVVEGVKEVKVTIPAGVDAGDTIRVPGAGSGGRGSQAGSLFIKIKAILGGTVDVQTLSGKVQVKIPKGVQPGQLLVLRGKGLPKHGFLVSHGDHYVRFRVNFPTVLNERQRAILEEFAQEEINHANSNSIEGNWWQPILEHITGPRFMLELSLIMLILLFVKKIMG</sequence>
<dbReference type="SMART" id="SM00271">
    <property type="entry name" value="DnaJ"/>
    <property type="match status" value="1"/>
</dbReference>
<feature type="domain" description="CR-type" evidence="7">
    <location>
        <begin position="185"/>
        <end position="259"/>
    </location>
</feature>
<dbReference type="Pfam" id="PF01556">
    <property type="entry name" value="DnaJ_C"/>
    <property type="match status" value="1"/>
</dbReference>
<evidence type="ECO:0000256" key="3">
    <source>
        <dbReference type="ARBA" id="ARBA00022771"/>
    </source>
</evidence>
<proteinExistence type="inferred from homology"/>
<protein>
    <recommendedName>
        <fullName evidence="10">Chaperone protein dnaJ 1, mitochondrial</fullName>
    </recommendedName>
</protein>
<dbReference type="AlphaFoldDB" id="A0A8T1PW63"/>
<dbReference type="InterPro" id="IPR001305">
    <property type="entry name" value="HSP_DnaJ_Cys-rich_dom"/>
</dbReference>
<name>A0A8T1PW63_CARIL</name>
<dbReference type="PANTHER" id="PTHR43096:SF36">
    <property type="entry name" value="CHAPERONE PROTEIN DNAJ 1, MITOCHONDRIAL"/>
    <property type="match status" value="1"/>
</dbReference>
<dbReference type="GO" id="GO:0005524">
    <property type="term" value="F:ATP binding"/>
    <property type="evidence" value="ECO:0007669"/>
    <property type="project" value="InterPro"/>
</dbReference>
<keyword evidence="9" id="KW-1185">Reference proteome</keyword>
<evidence type="ECO:0000313" key="8">
    <source>
        <dbReference type="EMBL" id="KAG6648789.1"/>
    </source>
</evidence>
<evidence type="ECO:0000313" key="9">
    <source>
        <dbReference type="Proteomes" id="UP000811609"/>
    </source>
</evidence>
<dbReference type="PROSITE" id="PS50076">
    <property type="entry name" value="DNAJ_2"/>
    <property type="match status" value="1"/>
</dbReference>
<dbReference type="GO" id="GO:0009408">
    <property type="term" value="P:response to heat"/>
    <property type="evidence" value="ECO:0007669"/>
    <property type="project" value="InterPro"/>
</dbReference>
<evidence type="ECO:0000259" key="6">
    <source>
        <dbReference type="PROSITE" id="PS50076"/>
    </source>
</evidence>
<dbReference type="GO" id="GO:0005737">
    <property type="term" value="C:cytoplasm"/>
    <property type="evidence" value="ECO:0007669"/>
    <property type="project" value="TreeGrafter"/>
</dbReference>
<dbReference type="PROSITE" id="PS51188">
    <property type="entry name" value="ZF_CR"/>
    <property type="match status" value="1"/>
</dbReference>
<comment type="caution">
    <text evidence="8">The sequence shown here is derived from an EMBL/GenBank/DDBJ whole genome shotgun (WGS) entry which is preliminary data.</text>
</comment>
<evidence type="ECO:0008006" key="10">
    <source>
        <dbReference type="Google" id="ProtNLM"/>
    </source>
</evidence>
<dbReference type="PROSITE" id="PS00636">
    <property type="entry name" value="DNAJ_1"/>
    <property type="match status" value="1"/>
</dbReference>
<accession>A0A8T1PW63</accession>
<dbReference type="PANTHER" id="PTHR43096">
    <property type="entry name" value="DNAJ HOMOLOG 1, MITOCHONDRIAL-RELATED"/>
    <property type="match status" value="1"/>
</dbReference>